<keyword evidence="1" id="KW-1133">Transmembrane helix</keyword>
<feature type="transmembrane region" description="Helical" evidence="1">
    <location>
        <begin position="112"/>
        <end position="133"/>
    </location>
</feature>
<keyword evidence="1" id="KW-0472">Membrane</keyword>
<dbReference type="eggNOG" id="ENOG5032PP2">
    <property type="taxonomic scope" value="Bacteria"/>
</dbReference>
<feature type="transmembrane region" description="Helical" evidence="1">
    <location>
        <begin position="204"/>
        <end position="227"/>
    </location>
</feature>
<feature type="transmembrane region" description="Helical" evidence="1">
    <location>
        <begin position="267"/>
        <end position="290"/>
    </location>
</feature>
<dbReference type="EMBL" id="CP000616">
    <property type="protein sequence ID" value="ABO58504.1"/>
    <property type="molecule type" value="Genomic_DNA"/>
</dbReference>
<organism evidence="2 3">
    <name type="scientific">Burkholderia vietnamiensis (strain G4 / LMG 22486)</name>
    <name type="common">Burkholderia cepacia (strain R1808)</name>
    <dbReference type="NCBI Taxonomy" id="269482"/>
    <lineage>
        <taxon>Bacteria</taxon>
        <taxon>Pseudomonadati</taxon>
        <taxon>Pseudomonadota</taxon>
        <taxon>Betaproteobacteria</taxon>
        <taxon>Burkholderiales</taxon>
        <taxon>Burkholderiaceae</taxon>
        <taxon>Burkholderia</taxon>
        <taxon>Burkholderia cepacia complex</taxon>
    </lineage>
</organism>
<evidence type="ECO:0000256" key="1">
    <source>
        <dbReference type="SAM" id="Phobius"/>
    </source>
</evidence>
<feature type="transmembrane region" description="Helical" evidence="1">
    <location>
        <begin position="302"/>
        <end position="321"/>
    </location>
</feature>
<evidence type="ECO:0000313" key="3">
    <source>
        <dbReference type="Proteomes" id="UP000002287"/>
    </source>
</evidence>
<dbReference type="KEGG" id="bvi:Bcep1808_5566"/>
<feature type="transmembrane region" description="Helical" evidence="1">
    <location>
        <begin position="72"/>
        <end position="92"/>
    </location>
</feature>
<sequence>MQLRMLFTKCPTRSHEERTWILLCLFGVRRTRALSFRLITPRNEIGKRWRPQGLGNNEMTSINVARSVRRPAIVTGVAYLFLTSVMTMFRAYDAEAYIGKFPLYPGSASTVATQWAWNCIQIPLTAVIAVGLFRGWRWVRWFALTVFAVTCAISAPLRDVLAVPAYVFVVALNLAVYVLLFFAPSATVYFSRSTQPERAFTLRGAVSSTLLIFATFTAHSIGYATLWKKVDAWATWGSSAVFLLPALVLSALARWDLRRSAREISAALLAVTVTLASLQVTAFFTVHAWSPAVMRPLGWPNGLLLTVLLGITGLTLAAWAVRPRKIAGP</sequence>
<dbReference type="Proteomes" id="UP000002287">
    <property type="component" value="Chromosome 3"/>
</dbReference>
<reference evidence="3" key="1">
    <citation type="submission" date="2007-03" db="EMBL/GenBank/DDBJ databases">
        <title>Complete sequence of chromosome 3 of Burkholderia vietnamiensis G4.</title>
        <authorList>
            <consortium name="US DOE Joint Genome Institute"/>
            <person name="Copeland A."/>
            <person name="Lucas S."/>
            <person name="Lapidus A."/>
            <person name="Barry K."/>
            <person name="Detter J.C."/>
            <person name="Glavina del Rio T."/>
            <person name="Hammon N."/>
            <person name="Israni S."/>
            <person name="Dalin E."/>
            <person name="Tice H."/>
            <person name="Pitluck S."/>
            <person name="Chain P."/>
            <person name="Malfatti S."/>
            <person name="Shin M."/>
            <person name="Vergez L."/>
            <person name="Schmutz J."/>
            <person name="Larimer F."/>
            <person name="Land M."/>
            <person name="Hauser L."/>
            <person name="Kyrpides N."/>
            <person name="Tiedje J."/>
            <person name="Richardson P."/>
        </authorList>
    </citation>
    <scope>NUCLEOTIDE SEQUENCE [LARGE SCALE GENOMIC DNA]</scope>
    <source>
        <strain evidence="3">G4 / LMG 22486</strain>
    </source>
</reference>
<protein>
    <submittedName>
        <fullName evidence="2">Uncharacterized protein</fullName>
    </submittedName>
</protein>
<accession>A4JQF1</accession>
<keyword evidence="1" id="KW-0812">Transmembrane</keyword>
<dbReference type="HOGENOM" id="CLU_843791_0_0_4"/>
<gene>
    <name evidence="2" type="ordered locus">Bcep1808_5566</name>
</gene>
<dbReference type="AlphaFoldDB" id="A4JQF1"/>
<feature type="transmembrane region" description="Helical" evidence="1">
    <location>
        <begin position="163"/>
        <end position="183"/>
    </location>
</feature>
<name>A4JQF1_BURVG</name>
<proteinExistence type="predicted"/>
<evidence type="ECO:0000313" key="2">
    <source>
        <dbReference type="EMBL" id="ABO58504.1"/>
    </source>
</evidence>
<feature type="transmembrane region" description="Helical" evidence="1">
    <location>
        <begin position="138"/>
        <end position="157"/>
    </location>
</feature>
<feature type="transmembrane region" description="Helical" evidence="1">
    <location>
        <begin position="233"/>
        <end position="255"/>
    </location>
</feature>